<evidence type="ECO:0000256" key="5">
    <source>
        <dbReference type="ARBA" id="ARBA00047960"/>
    </source>
</evidence>
<dbReference type="PROSITE" id="PS50405">
    <property type="entry name" value="GST_CTER"/>
    <property type="match status" value="1"/>
</dbReference>
<gene>
    <name evidence="10" type="ORF">V5799_026868</name>
</gene>
<evidence type="ECO:0000259" key="8">
    <source>
        <dbReference type="PROSITE" id="PS50404"/>
    </source>
</evidence>
<dbReference type="PRINTS" id="PR01267">
    <property type="entry name" value="GSTRNSFRASEM"/>
</dbReference>
<dbReference type="GO" id="GO:0006749">
    <property type="term" value="P:glutathione metabolic process"/>
    <property type="evidence" value="ECO:0007669"/>
    <property type="project" value="TreeGrafter"/>
</dbReference>
<dbReference type="FunFam" id="1.20.1050.10:FF:000003">
    <property type="entry name" value="Glutathione S-transferase 2"/>
    <property type="match status" value="1"/>
</dbReference>
<dbReference type="Gene3D" id="3.40.30.10">
    <property type="entry name" value="Glutaredoxin"/>
    <property type="match status" value="1"/>
</dbReference>
<dbReference type="PANTHER" id="PTHR11571">
    <property type="entry name" value="GLUTATHIONE S-TRANSFERASE"/>
    <property type="match status" value="1"/>
</dbReference>
<dbReference type="FunFam" id="3.40.30.10:FF:000019">
    <property type="entry name" value="Glutathione S-transferase Mu"/>
    <property type="match status" value="1"/>
</dbReference>
<evidence type="ECO:0000259" key="9">
    <source>
        <dbReference type="PROSITE" id="PS50405"/>
    </source>
</evidence>
<organism evidence="10 11">
    <name type="scientific">Amblyomma americanum</name>
    <name type="common">Lone star tick</name>
    <dbReference type="NCBI Taxonomy" id="6943"/>
    <lineage>
        <taxon>Eukaryota</taxon>
        <taxon>Metazoa</taxon>
        <taxon>Ecdysozoa</taxon>
        <taxon>Arthropoda</taxon>
        <taxon>Chelicerata</taxon>
        <taxon>Arachnida</taxon>
        <taxon>Acari</taxon>
        <taxon>Parasitiformes</taxon>
        <taxon>Ixodida</taxon>
        <taxon>Ixodoidea</taxon>
        <taxon>Ixodidae</taxon>
        <taxon>Amblyomminae</taxon>
        <taxon>Amblyomma</taxon>
    </lineage>
</organism>
<dbReference type="SFLD" id="SFLDG01205">
    <property type="entry name" value="AMPS.1"/>
    <property type="match status" value="1"/>
</dbReference>
<dbReference type="PROSITE" id="PS50404">
    <property type="entry name" value="GST_NTER"/>
    <property type="match status" value="1"/>
</dbReference>
<dbReference type="Pfam" id="PF14497">
    <property type="entry name" value="GST_C_3"/>
    <property type="match status" value="1"/>
</dbReference>
<dbReference type="SFLD" id="SFLDG00363">
    <property type="entry name" value="AMPS_(cytGST):_Alpha-__Mu-__Pi"/>
    <property type="match status" value="1"/>
</dbReference>
<evidence type="ECO:0000313" key="11">
    <source>
        <dbReference type="Proteomes" id="UP001321473"/>
    </source>
</evidence>
<name>A0AAQ4DHD1_AMBAM</name>
<dbReference type="PANTHER" id="PTHR11571:SF222">
    <property type="entry name" value="GLUTATHIONE TRANSFERASE"/>
    <property type="match status" value="1"/>
</dbReference>
<dbReference type="InterPro" id="IPR040079">
    <property type="entry name" value="Glutathione_S-Trfase"/>
</dbReference>
<dbReference type="SFLD" id="SFLDS00019">
    <property type="entry name" value="Glutathione_Transferase_(cytos"/>
    <property type="match status" value="1"/>
</dbReference>
<evidence type="ECO:0000256" key="2">
    <source>
        <dbReference type="ARBA" id="ARBA00005861"/>
    </source>
</evidence>
<dbReference type="InterPro" id="IPR004046">
    <property type="entry name" value="GST_C"/>
</dbReference>
<evidence type="ECO:0000256" key="3">
    <source>
        <dbReference type="ARBA" id="ARBA00012452"/>
    </source>
</evidence>
<evidence type="ECO:0000256" key="7">
    <source>
        <dbReference type="ARBA" id="ARBA00081375"/>
    </source>
</evidence>
<comment type="caution">
    <text evidence="10">The sequence shown here is derived from an EMBL/GenBank/DDBJ whole genome shotgun (WGS) entry which is preliminary data.</text>
</comment>
<reference evidence="10 11" key="1">
    <citation type="journal article" date="2023" name="Arcadia Sci">
        <title>De novo assembly of a long-read Amblyomma americanum tick genome.</title>
        <authorList>
            <person name="Chou S."/>
            <person name="Poskanzer K.E."/>
            <person name="Rollins M."/>
            <person name="Thuy-Boun P.S."/>
        </authorList>
    </citation>
    <scope>NUCLEOTIDE SEQUENCE [LARGE SCALE GENOMIC DNA]</scope>
    <source>
        <strain evidence="10">F_SG_1</strain>
        <tissue evidence="10">Salivary glands</tissue>
    </source>
</reference>
<evidence type="ECO:0000256" key="1">
    <source>
        <dbReference type="ARBA" id="ARBA00003701"/>
    </source>
</evidence>
<dbReference type="EMBL" id="JARKHS020030695">
    <property type="protein sequence ID" value="KAK8761871.1"/>
    <property type="molecule type" value="Genomic_DNA"/>
</dbReference>
<dbReference type="InterPro" id="IPR004045">
    <property type="entry name" value="Glutathione_S-Trfase_N"/>
</dbReference>
<dbReference type="SUPFAM" id="SSF52833">
    <property type="entry name" value="Thioredoxin-like"/>
    <property type="match status" value="1"/>
</dbReference>
<evidence type="ECO:0000256" key="4">
    <source>
        <dbReference type="ARBA" id="ARBA00022679"/>
    </source>
</evidence>
<dbReference type="Proteomes" id="UP001321473">
    <property type="component" value="Unassembled WGS sequence"/>
</dbReference>
<dbReference type="SUPFAM" id="SSF47616">
    <property type="entry name" value="GST C-terminal domain-like"/>
    <property type="match status" value="1"/>
</dbReference>
<protein>
    <recommendedName>
        <fullName evidence="6">Glutathione S-transferase</fullName>
        <ecNumber evidence="3">2.5.1.18</ecNumber>
    </recommendedName>
    <alternativeName>
        <fullName evidence="7">GST class-mu</fullName>
    </alternativeName>
</protein>
<dbReference type="InterPro" id="IPR010987">
    <property type="entry name" value="Glutathione-S-Trfase_C-like"/>
</dbReference>
<dbReference type="CDD" id="cd03075">
    <property type="entry name" value="GST_N_Mu"/>
    <property type="match status" value="1"/>
</dbReference>
<feature type="domain" description="GST N-terminal" evidence="8">
    <location>
        <begin position="147"/>
        <end position="234"/>
    </location>
</feature>
<dbReference type="EC" id="2.5.1.18" evidence="3"/>
<proteinExistence type="inferred from homology"/>
<dbReference type="Pfam" id="PF02798">
    <property type="entry name" value="GST_N"/>
    <property type="match status" value="1"/>
</dbReference>
<comment type="catalytic activity">
    <reaction evidence="5">
        <text>RX + glutathione = an S-substituted glutathione + a halide anion + H(+)</text>
        <dbReference type="Rhea" id="RHEA:16437"/>
        <dbReference type="ChEBI" id="CHEBI:15378"/>
        <dbReference type="ChEBI" id="CHEBI:16042"/>
        <dbReference type="ChEBI" id="CHEBI:17792"/>
        <dbReference type="ChEBI" id="CHEBI:57925"/>
        <dbReference type="ChEBI" id="CHEBI:90779"/>
        <dbReference type="EC" id="2.5.1.18"/>
    </reaction>
</comment>
<dbReference type="AlphaFoldDB" id="A0AAQ4DHD1"/>
<accession>A0AAQ4DHD1</accession>
<keyword evidence="11" id="KW-1185">Reference proteome</keyword>
<dbReference type="InterPro" id="IPR003081">
    <property type="entry name" value="GST_mu"/>
</dbReference>
<comment type="similarity">
    <text evidence="2">Belongs to the GST superfamily. Mu family.</text>
</comment>
<sequence length="366" mass="42246">MCSVIFREWMGVYLLYRRGLYLGGFVQSNNLLESGFDTLGVDFWTQNSPLANQLLLGAIGSVLAEITDNKALNIDLMPIVLRIAELTEVDPSRYVVPAALGACTNMILPIHLPMIVAHEVVDVPMVKLVAPYASYAFYFSSITAAKMAPVLGYWDLRGLGQAIRNLLVYKGVQFEDKRYKFGSAPDFDRENWLKEKFTLGLRFPNLPYYIDDDVKMTQSMAIMRYLARKHDLAARNEAETRELDMLEQQARDLAWGLVMAVHSPNYTESRRKYEENLENVLRPWDELLQGKLWVMGDRLTYVDFLLYEALDWNYELNANVFQGFPILMAYLKRFEELPNIRKHFASGQYNKYPILGPMVKWGFKKQ</sequence>
<feature type="domain" description="GST C-terminal" evidence="9">
    <location>
        <begin position="236"/>
        <end position="354"/>
    </location>
</feature>
<evidence type="ECO:0000313" key="10">
    <source>
        <dbReference type="EMBL" id="KAK8761871.1"/>
    </source>
</evidence>
<dbReference type="Gene3D" id="1.20.1050.10">
    <property type="match status" value="1"/>
</dbReference>
<dbReference type="GO" id="GO:0004364">
    <property type="term" value="F:glutathione transferase activity"/>
    <property type="evidence" value="ECO:0007669"/>
    <property type="project" value="UniProtKB-EC"/>
</dbReference>
<dbReference type="InterPro" id="IPR036282">
    <property type="entry name" value="Glutathione-S-Trfase_C_sf"/>
</dbReference>
<dbReference type="InterPro" id="IPR050213">
    <property type="entry name" value="GST_superfamily"/>
</dbReference>
<keyword evidence="4" id="KW-0808">Transferase</keyword>
<comment type="function">
    <text evidence="1">Conjugation of reduced glutathione to a wide number of exogenous and endogenous hydrophobic electrophiles.</text>
</comment>
<evidence type="ECO:0000256" key="6">
    <source>
        <dbReference type="ARBA" id="ARBA00071200"/>
    </source>
</evidence>
<dbReference type="InterPro" id="IPR036249">
    <property type="entry name" value="Thioredoxin-like_sf"/>
</dbReference>